<protein>
    <submittedName>
        <fullName evidence="8">GtrA family protein</fullName>
    </submittedName>
</protein>
<feature type="transmembrane region" description="Helical" evidence="6">
    <location>
        <begin position="12"/>
        <end position="33"/>
    </location>
</feature>
<evidence type="ECO:0000256" key="5">
    <source>
        <dbReference type="ARBA" id="ARBA00023136"/>
    </source>
</evidence>
<dbReference type="OrthoDB" id="8562382at2"/>
<dbReference type="Proteomes" id="UP000321199">
    <property type="component" value="Chromosome"/>
</dbReference>
<sequence length="130" mass="14040">MRVQPLPAPAREGAWFIAVGAGAAATHAAVFWLAQHALLAELANALGFIVAFFVSFAGHRWLSFRDAATGMGQSLLRFALTALAGFAVNELVFSALLRLAHWPSWLALLAAMLVAAGQTFVLGRYWAFRR</sequence>
<accession>A0A5B8RYE6</accession>
<dbReference type="EMBL" id="CP042344">
    <property type="protein sequence ID" value="QEA14163.1"/>
    <property type="molecule type" value="Genomic_DNA"/>
</dbReference>
<dbReference type="InterPro" id="IPR051401">
    <property type="entry name" value="GtrA_CellWall_Glycosyl"/>
</dbReference>
<feature type="domain" description="GtrA/DPMS transmembrane" evidence="7">
    <location>
        <begin position="16"/>
        <end position="128"/>
    </location>
</feature>
<dbReference type="KEGG" id="cof:FOZ74_14630"/>
<dbReference type="RefSeq" id="WP_146913744.1">
    <property type="nucleotide sequence ID" value="NZ_CP042344.1"/>
</dbReference>
<dbReference type="AlphaFoldDB" id="A0A5B8RYE6"/>
<dbReference type="Pfam" id="PF04138">
    <property type="entry name" value="GtrA_DPMS_TM"/>
    <property type="match status" value="1"/>
</dbReference>
<dbReference type="PANTHER" id="PTHR38459:SF1">
    <property type="entry name" value="PROPHAGE BACTOPRENOL-LINKED GLUCOSE TRANSLOCASE HOMOLOG"/>
    <property type="match status" value="1"/>
</dbReference>
<reference evidence="8 9" key="1">
    <citation type="submission" date="2019-07" db="EMBL/GenBank/DDBJ databases">
        <title>Complete genome sequence of Comamonas sp. NLF 7-7 isolated from livestock.</title>
        <authorList>
            <person name="Kim D.H."/>
            <person name="Kim J.G."/>
        </authorList>
    </citation>
    <scope>NUCLEOTIDE SEQUENCE [LARGE SCALE GENOMIC DNA]</scope>
    <source>
        <strain evidence="8 9">NLF 7-7</strain>
    </source>
</reference>
<evidence type="ECO:0000259" key="7">
    <source>
        <dbReference type="Pfam" id="PF04138"/>
    </source>
</evidence>
<keyword evidence="4 6" id="KW-1133">Transmembrane helix</keyword>
<feature type="transmembrane region" description="Helical" evidence="6">
    <location>
        <begin position="75"/>
        <end position="99"/>
    </location>
</feature>
<evidence type="ECO:0000256" key="3">
    <source>
        <dbReference type="ARBA" id="ARBA00022692"/>
    </source>
</evidence>
<keyword evidence="3 6" id="KW-0812">Transmembrane</keyword>
<organism evidence="8 9">
    <name type="scientific">Comamonas flocculans</name>
    <dbReference type="NCBI Taxonomy" id="2597701"/>
    <lineage>
        <taxon>Bacteria</taxon>
        <taxon>Pseudomonadati</taxon>
        <taxon>Pseudomonadota</taxon>
        <taxon>Betaproteobacteria</taxon>
        <taxon>Burkholderiales</taxon>
        <taxon>Comamonadaceae</taxon>
        <taxon>Comamonas</taxon>
    </lineage>
</organism>
<dbReference type="GO" id="GO:0000271">
    <property type="term" value="P:polysaccharide biosynthetic process"/>
    <property type="evidence" value="ECO:0007669"/>
    <property type="project" value="InterPro"/>
</dbReference>
<dbReference type="InterPro" id="IPR007267">
    <property type="entry name" value="GtrA_DPMS_TM"/>
</dbReference>
<proteinExistence type="inferred from homology"/>
<gene>
    <name evidence="8" type="ORF">FOZ74_14630</name>
</gene>
<evidence type="ECO:0000313" key="9">
    <source>
        <dbReference type="Proteomes" id="UP000321199"/>
    </source>
</evidence>
<feature type="transmembrane region" description="Helical" evidence="6">
    <location>
        <begin position="105"/>
        <end position="127"/>
    </location>
</feature>
<keyword evidence="5 6" id="KW-0472">Membrane</keyword>
<comment type="subcellular location">
    <subcellularLocation>
        <location evidence="1">Membrane</location>
        <topology evidence="1">Multi-pass membrane protein</topology>
    </subcellularLocation>
</comment>
<evidence type="ECO:0000313" key="8">
    <source>
        <dbReference type="EMBL" id="QEA14163.1"/>
    </source>
</evidence>
<evidence type="ECO:0000256" key="1">
    <source>
        <dbReference type="ARBA" id="ARBA00004141"/>
    </source>
</evidence>
<feature type="transmembrane region" description="Helical" evidence="6">
    <location>
        <begin position="45"/>
        <end position="63"/>
    </location>
</feature>
<comment type="similarity">
    <text evidence="2">Belongs to the GtrA family.</text>
</comment>
<dbReference type="PANTHER" id="PTHR38459">
    <property type="entry name" value="PROPHAGE BACTOPRENOL-LINKED GLUCOSE TRANSLOCASE HOMOLOG"/>
    <property type="match status" value="1"/>
</dbReference>
<keyword evidence="9" id="KW-1185">Reference proteome</keyword>
<name>A0A5B8RYE6_9BURK</name>
<evidence type="ECO:0000256" key="2">
    <source>
        <dbReference type="ARBA" id="ARBA00009399"/>
    </source>
</evidence>
<evidence type="ECO:0000256" key="4">
    <source>
        <dbReference type="ARBA" id="ARBA00022989"/>
    </source>
</evidence>
<dbReference type="GO" id="GO:0005886">
    <property type="term" value="C:plasma membrane"/>
    <property type="evidence" value="ECO:0007669"/>
    <property type="project" value="TreeGrafter"/>
</dbReference>
<evidence type="ECO:0000256" key="6">
    <source>
        <dbReference type="SAM" id="Phobius"/>
    </source>
</evidence>